<sequence>MGAGSPMRAVLWGAAALLLATIFLAPIFGFGRCLDSPDPEKSFCESYTASYAGLRVDIWPWAVVSAVIVVVTVVVAVRRHRRRRAERAASA</sequence>
<feature type="transmembrane region" description="Helical" evidence="1">
    <location>
        <begin position="58"/>
        <end position="77"/>
    </location>
</feature>
<dbReference type="OrthoDB" id="5084010at2"/>
<evidence type="ECO:0000256" key="1">
    <source>
        <dbReference type="SAM" id="Phobius"/>
    </source>
</evidence>
<evidence type="ECO:0000313" key="3">
    <source>
        <dbReference type="Proteomes" id="UP000076998"/>
    </source>
</evidence>
<comment type="caution">
    <text evidence="2">The sequence shown here is derived from an EMBL/GenBank/DDBJ whole genome shotgun (WGS) entry which is preliminary data.</text>
</comment>
<evidence type="ECO:0000313" key="2">
    <source>
        <dbReference type="EMBL" id="OAH50362.1"/>
    </source>
</evidence>
<dbReference type="AlphaFoldDB" id="A0A177KAE6"/>
<dbReference type="Proteomes" id="UP000076998">
    <property type="component" value="Unassembled WGS sequence"/>
</dbReference>
<keyword evidence="1" id="KW-1133">Transmembrane helix</keyword>
<dbReference type="EMBL" id="LSTV01000002">
    <property type="protein sequence ID" value="OAH50362.1"/>
    <property type="molecule type" value="Genomic_DNA"/>
</dbReference>
<name>A0A177KAE6_9MICO</name>
<organism evidence="2 3">
    <name type="scientific">Microbacterium oleivorans</name>
    <dbReference type="NCBI Taxonomy" id="273677"/>
    <lineage>
        <taxon>Bacteria</taxon>
        <taxon>Bacillati</taxon>
        <taxon>Actinomycetota</taxon>
        <taxon>Actinomycetes</taxon>
        <taxon>Micrococcales</taxon>
        <taxon>Microbacteriaceae</taxon>
        <taxon>Microbacterium</taxon>
    </lineage>
</organism>
<gene>
    <name evidence="2" type="ORF">AYL44_07845</name>
</gene>
<accession>A0A177KAE6</accession>
<keyword evidence="1" id="KW-0472">Membrane</keyword>
<keyword evidence="1" id="KW-0812">Transmembrane</keyword>
<protein>
    <submittedName>
        <fullName evidence="2">Uncharacterized protein</fullName>
    </submittedName>
</protein>
<dbReference type="RefSeq" id="WP_064002723.1">
    <property type="nucleotide sequence ID" value="NZ_LSTV01000002.1"/>
</dbReference>
<proteinExistence type="predicted"/>
<reference evidence="2 3" key="1">
    <citation type="submission" date="2016-02" db="EMBL/GenBank/DDBJ databases">
        <authorList>
            <person name="Wen L."/>
            <person name="He K."/>
            <person name="Yang H."/>
        </authorList>
    </citation>
    <scope>NUCLEOTIDE SEQUENCE [LARGE SCALE GENOMIC DNA]</scope>
    <source>
        <strain evidence="2 3">CD11_3</strain>
    </source>
</reference>